<evidence type="ECO:0000256" key="4">
    <source>
        <dbReference type="ARBA" id="ARBA00022840"/>
    </source>
</evidence>
<keyword evidence="7" id="KW-1185">Reference proteome</keyword>
<dbReference type="PROSITE" id="PS50146">
    <property type="entry name" value="DAGK"/>
    <property type="match status" value="1"/>
</dbReference>
<accession>A0A4S4NN34</accession>
<gene>
    <name evidence="6" type="ORF">E4021_06680</name>
</gene>
<dbReference type="Proteomes" id="UP000308528">
    <property type="component" value="Unassembled WGS sequence"/>
</dbReference>
<dbReference type="Pfam" id="PF19279">
    <property type="entry name" value="YegS_C"/>
    <property type="match status" value="1"/>
</dbReference>
<sequence>MTTDPHFIVNPAAAGGRAARWWKYAWPVLNKRLTGATFTLSDRQHPLADRLAAAVSAGHTEIVGVGGDGTHHDLVNAAVDHALTSAFTYTPLPLGSGNDWCRTLRVPRHILQWLEMLEKSTVIDHRVGKLTYGEGRERHFVNAAGLAYDAAVVRRCADSDYKHRLIYPVLTALHLPAFQPPRLTLDYNGTQVVGTFHTINIGLGRYKGGGMELLPQASPTADTLALTYATGVPLHRIVTNSWRFYTGSIGRVEGVTTCHARVISVSGPTGLEADGEYLGTTPVRAELIGQRLRVRCGLRP</sequence>
<keyword evidence="4" id="KW-0067">ATP-binding</keyword>
<reference evidence="6 7" key="1">
    <citation type="submission" date="2019-04" db="EMBL/GenBank/DDBJ databases">
        <title>Lewinella litorea sp. nov., isolated from a marine sand.</title>
        <authorList>
            <person name="Yoon J.-H."/>
        </authorList>
    </citation>
    <scope>NUCLEOTIDE SEQUENCE [LARGE SCALE GENOMIC DNA]</scope>
    <source>
        <strain evidence="6 7">HSMS-39</strain>
    </source>
</reference>
<dbReference type="Gene3D" id="2.60.200.40">
    <property type="match status" value="1"/>
</dbReference>
<name>A0A4S4NN34_9BACT</name>
<dbReference type="InterPro" id="IPR001206">
    <property type="entry name" value="Diacylglycerol_kinase_cat_dom"/>
</dbReference>
<evidence type="ECO:0000256" key="3">
    <source>
        <dbReference type="ARBA" id="ARBA00022777"/>
    </source>
</evidence>
<comment type="caution">
    <text evidence="6">The sequence shown here is derived from an EMBL/GenBank/DDBJ whole genome shotgun (WGS) entry which is preliminary data.</text>
</comment>
<feature type="domain" description="DAGKc" evidence="5">
    <location>
        <begin position="1"/>
        <end position="133"/>
    </location>
</feature>
<keyword evidence="3" id="KW-0418">Kinase</keyword>
<dbReference type="SUPFAM" id="SSF111331">
    <property type="entry name" value="NAD kinase/diacylglycerol kinase-like"/>
    <property type="match status" value="1"/>
</dbReference>
<evidence type="ECO:0000259" key="5">
    <source>
        <dbReference type="PROSITE" id="PS50146"/>
    </source>
</evidence>
<dbReference type="AlphaFoldDB" id="A0A4S4NN34"/>
<keyword evidence="1" id="KW-0808">Transferase</keyword>
<dbReference type="PANTHER" id="PTHR12358">
    <property type="entry name" value="SPHINGOSINE KINASE"/>
    <property type="match status" value="1"/>
</dbReference>
<evidence type="ECO:0000256" key="1">
    <source>
        <dbReference type="ARBA" id="ARBA00022679"/>
    </source>
</evidence>
<dbReference type="InterPro" id="IPR050187">
    <property type="entry name" value="Lipid_Phosphate_FormReg"/>
</dbReference>
<dbReference type="Pfam" id="PF00781">
    <property type="entry name" value="DAGK_cat"/>
    <property type="match status" value="1"/>
</dbReference>
<dbReference type="OrthoDB" id="9786026at2"/>
<evidence type="ECO:0000256" key="2">
    <source>
        <dbReference type="ARBA" id="ARBA00022741"/>
    </source>
</evidence>
<dbReference type="EMBL" id="SRSF01000002">
    <property type="protein sequence ID" value="THH40415.1"/>
    <property type="molecule type" value="Genomic_DNA"/>
</dbReference>
<dbReference type="InterPro" id="IPR016064">
    <property type="entry name" value="NAD/diacylglycerol_kinase_sf"/>
</dbReference>
<protein>
    <recommendedName>
        <fullName evidence="5">DAGKc domain-containing protein</fullName>
    </recommendedName>
</protein>
<dbReference type="InterPro" id="IPR017438">
    <property type="entry name" value="ATP-NAD_kinase_N"/>
</dbReference>
<evidence type="ECO:0000313" key="7">
    <source>
        <dbReference type="Proteomes" id="UP000308528"/>
    </source>
</evidence>
<dbReference type="PANTHER" id="PTHR12358:SF54">
    <property type="entry name" value="SPHINGOSINE KINASE RELATED PROTEIN"/>
    <property type="match status" value="1"/>
</dbReference>
<organism evidence="6 7">
    <name type="scientific">Neolewinella litorea</name>
    <dbReference type="NCBI Taxonomy" id="2562452"/>
    <lineage>
        <taxon>Bacteria</taxon>
        <taxon>Pseudomonadati</taxon>
        <taxon>Bacteroidota</taxon>
        <taxon>Saprospiria</taxon>
        <taxon>Saprospirales</taxon>
        <taxon>Lewinellaceae</taxon>
        <taxon>Neolewinella</taxon>
    </lineage>
</organism>
<keyword evidence="2" id="KW-0547">Nucleotide-binding</keyword>
<dbReference type="RefSeq" id="WP_136457656.1">
    <property type="nucleotide sequence ID" value="NZ_SRSF01000002.1"/>
</dbReference>
<dbReference type="GO" id="GO:0005524">
    <property type="term" value="F:ATP binding"/>
    <property type="evidence" value="ECO:0007669"/>
    <property type="project" value="UniProtKB-KW"/>
</dbReference>
<evidence type="ECO:0000313" key="6">
    <source>
        <dbReference type="EMBL" id="THH40415.1"/>
    </source>
</evidence>
<dbReference type="InterPro" id="IPR045540">
    <property type="entry name" value="YegS/DAGK_C"/>
</dbReference>
<proteinExistence type="predicted"/>
<dbReference type="Gene3D" id="3.40.50.10330">
    <property type="entry name" value="Probable inorganic polyphosphate/atp-NAD kinase, domain 1"/>
    <property type="match status" value="1"/>
</dbReference>
<dbReference type="GO" id="GO:0016301">
    <property type="term" value="F:kinase activity"/>
    <property type="evidence" value="ECO:0007669"/>
    <property type="project" value="UniProtKB-KW"/>
</dbReference>